<accession>A0A2N9IP73</accession>
<proteinExistence type="predicted"/>
<dbReference type="EMBL" id="OIVN01006137">
    <property type="protein sequence ID" value="SPD25929.1"/>
    <property type="molecule type" value="Genomic_DNA"/>
</dbReference>
<dbReference type="PANTHER" id="PTHR37175">
    <property type="entry name" value="BNAA08G28800D PROTEIN"/>
    <property type="match status" value="1"/>
</dbReference>
<name>A0A2N9IP73_FAGSY</name>
<protein>
    <submittedName>
        <fullName evidence="2">Uncharacterized protein</fullName>
    </submittedName>
</protein>
<feature type="region of interest" description="Disordered" evidence="1">
    <location>
        <begin position="1"/>
        <end position="44"/>
    </location>
</feature>
<dbReference type="PANTHER" id="PTHR37175:SF1">
    <property type="entry name" value="CONSTANS-LIKE PROTEIN-RELATED"/>
    <property type="match status" value="1"/>
</dbReference>
<dbReference type="AlphaFoldDB" id="A0A2N9IP73"/>
<reference evidence="2" key="1">
    <citation type="submission" date="2018-02" db="EMBL/GenBank/DDBJ databases">
        <authorList>
            <person name="Cohen D.B."/>
            <person name="Kent A.D."/>
        </authorList>
    </citation>
    <scope>NUCLEOTIDE SEQUENCE</scope>
</reference>
<feature type="compositionally biased region" description="Polar residues" evidence="1">
    <location>
        <begin position="1"/>
        <end position="22"/>
    </location>
</feature>
<gene>
    <name evidence="2" type="ORF">FSB_LOCUS53811</name>
</gene>
<evidence type="ECO:0000313" key="2">
    <source>
        <dbReference type="EMBL" id="SPD25929.1"/>
    </source>
</evidence>
<sequence>MNAVSNSTTEFMEESGNGSDSDTNPDETPEYYQPISAVEDEDSDQRKIAVRMRWRMKRREIAEDLDSAVLRAFREDESRRNALLLPENATRVMEAMRGVSFGGVAPDWAGQFPEDQWIDRLRRLRQPPQDNSTSVQN</sequence>
<organism evidence="2">
    <name type="scientific">Fagus sylvatica</name>
    <name type="common">Beechnut</name>
    <dbReference type="NCBI Taxonomy" id="28930"/>
    <lineage>
        <taxon>Eukaryota</taxon>
        <taxon>Viridiplantae</taxon>
        <taxon>Streptophyta</taxon>
        <taxon>Embryophyta</taxon>
        <taxon>Tracheophyta</taxon>
        <taxon>Spermatophyta</taxon>
        <taxon>Magnoliopsida</taxon>
        <taxon>eudicotyledons</taxon>
        <taxon>Gunneridae</taxon>
        <taxon>Pentapetalae</taxon>
        <taxon>rosids</taxon>
        <taxon>fabids</taxon>
        <taxon>Fagales</taxon>
        <taxon>Fagaceae</taxon>
        <taxon>Fagus</taxon>
    </lineage>
</organism>
<evidence type="ECO:0000256" key="1">
    <source>
        <dbReference type="SAM" id="MobiDB-lite"/>
    </source>
</evidence>